<dbReference type="EMBL" id="JAAALK010000080">
    <property type="protein sequence ID" value="KAG8091358.1"/>
    <property type="molecule type" value="Genomic_DNA"/>
</dbReference>
<feature type="compositionally biased region" description="Low complexity" evidence="1">
    <location>
        <begin position="83"/>
        <end position="94"/>
    </location>
</feature>
<organism evidence="2 3">
    <name type="scientific">Zizania palustris</name>
    <name type="common">Northern wild rice</name>
    <dbReference type="NCBI Taxonomy" id="103762"/>
    <lineage>
        <taxon>Eukaryota</taxon>
        <taxon>Viridiplantae</taxon>
        <taxon>Streptophyta</taxon>
        <taxon>Embryophyta</taxon>
        <taxon>Tracheophyta</taxon>
        <taxon>Spermatophyta</taxon>
        <taxon>Magnoliopsida</taxon>
        <taxon>Liliopsida</taxon>
        <taxon>Poales</taxon>
        <taxon>Poaceae</taxon>
        <taxon>BOP clade</taxon>
        <taxon>Oryzoideae</taxon>
        <taxon>Oryzeae</taxon>
        <taxon>Zizaniinae</taxon>
        <taxon>Zizania</taxon>
    </lineage>
</organism>
<protein>
    <submittedName>
        <fullName evidence="2">Uncharacterized protein</fullName>
    </submittedName>
</protein>
<evidence type="ECO:0000313" key="2">
    <source>
        <dbReference type="EMBL" id="KAG8091358.1"/>
    </source>
</evidence>
<feature type="compositionally biased region" description="Pro residues" evidence="1">
    <location>
        <begin position="1"/>
        <end position="19"/>
    </location>
</feature>
<sequence length="150" mass="15545">PTPFTTPPQPSPPPSPFPPYTAAAATSHGLPRCLRLPAPPPQIGAVVSDRRRCLKSPPLPSAVVRRPYRRSQRGAHDASGLVATAPRRPPATTAGRGGATPPPPLMSAERHPAAPDAGRSVAPPSPSSQFKFTSQPLSQISSPPHATSLS</sequence>
<dbReference type="AlphaFoldDB" id="A0A8J5WGT3"/>
<evidence type="ECO:0000313" key="3">
    <source>
        <dbReference type="Proteomes" id="UP000729402"/>
    </source>
</evidence>
<accession>A0A8J5WGT3</accession>
<feature type="compositionally biased region" description="Polar residues" evidence="1">
    <location>
        <begin position="127"/>
        <end position="150"/>
    </location>
</feature>
<gene>
    <name evidence="2" type="ORF">GUJ93_ZPchr0012g20876</name>
</gene>
<reference evidence="2" key="2">
    <citation type="submission" date="2021-02" db="EMBL/GenBank/DDBJ databases">
        <authorList>
            <person name="Kimball J.A."/>
            <person name="Haas M.W."/>
            <person name="Macchietto M."/>
            <person name="Kono T."/>
            <person name="Duquette J."/>
            <person name="Shao M."/>
        </authorList>
    </citation>
    <scope>NUCLEOTIDE SEQUENCE</scope>
    <source>
        <tissue evidence="2">Fresh leaf tissue</tissue>
    </source>
</reference>
<keyword evidence="3" id="KW-1185">Reference proteome</keyword>
<feature type="non-terminal residue" evidence="2">
    <location>
        <position position="1"/>
    </location>
</feature>
<evidence type="ECO:0000256" key="1">
    <source>
        <dbReference type="SAM" id="MobiDB-lite"/>
    </source>
</evidence>
<feature type="region of interest" description="Disordered" evidence="1">
    <location>
        <begin position="1"/>
        <end position="150"/>
    </location>
</feature>
<feature type="compositionally biased region" description="Low complexity" evidence="1">
    <location>
        <begin position="20"/>
        <end position="36"/>
    </location>
</feature>
<proteinExistence type="predicted"/>
<dbReference type="Proteomes" id="UP000729402">
    <property type="component" value="Unassembled WGS sequence"/>
</dbReference>
<comment type="caution">
    <text evidence="2">The sequence shown here is derived from an EMBL/GenBank/DDBJ whole genome shotgun (WGS) entry which is preliminary data.</text>
</comment>
<name>A0A8J5WGT3_ZIZPA</name>
<reference evidence="2" key="1">
    <citation type="journal article" date="2021" name="bioRxiv">
        <title>Whole Genome Assembly and Annotation of Northern Wild Rice, Zizania palustris L., Supports a Whole Genome Duplication in the Zizania Genus.</title>
        <authorList>
            <person name="Haas M."/>
            <person name="Kono T."/>
            <person name="Macchietto M."/>
            <person name="Millas R."/>
            <person name="McGilp L."/>
            <person name="Shao M."/>
            <person name="Duquette J."/>
            <person name="Hirsch C.N."/>
            <person name="Kimball J."/>
        </authorList>
    </citation>
    <scope>NUCLEOTIDE SEQUENCE</scope>
    <source>
        <tissue evidence="2">Fresh leaf tissue</tissue>
    </source>
</reference>